<gene>
    <name evidence="2" type="ORF">RF55_9554</name>
</gene>
<dbReference type="Proteomes" id="UP000036403">
    <property type="component" value="Unassembled WGS sequence"/>
</dbReference>
<evidence type="ECO:0000256" key="1">
    <source>
        <dbReference type="SAM" id="MobiDB-lite"/>
    </source>
</evidence>
<evidence type="ECO:0000313" key="2">
    <source>
        <dbReference type="EMBL" id="KMQ90663.1"/>
    </source>
</evidence>
<accession>A0A0J7KJR5</accession>
<protein>
    <submittedName>
        <fullName evidence="2">Uncharacterized protein</fullName>
    </submittedName>
</protein>
<feature type="region of interest" description="Disordered" evidence="1">
    <location>
        <begin position="42"/>
        <end position="106"/>
    </location>
</feature>
<feature type="compositionally biased region" description="Basic and acidic residues" evidence="1">
    <location>
        <begin position="80"/>
        <end position="99"/>
    </location>
</feature>
<name>A0A0J7KJR5_LASNI</name>
<sequence length="106" mass="12162">MQFEIEKSVEFSTLNETTTIEEAEMITKSFEETYSFLHEEEKWGGKNLPKTKSCNEIENPPKRGRYAIPSSTVDSALNELKPDANFPKDKVKSSKREKYLTPSPDI</sequence>
<proteinExistence type="predicted"/>
<dbReference type="AlphaFoldDB" id="A0A0J7KJR5"/>
<comment type="caution">
    <text evidence="2">The sequence shown here is derived from an EMBL/GenBank/DDBJ whole genome shotgun (WGS) entry which is preliminary data.</text>
</comment>
<keyword evidence="3" id="KW-1185">Reference proteome</keyword>
<dbReference type="EMBL" id="LBMM01006364">
    <property type="protein sequence ID" value="KMQ90663.1"/>
    <property type="molecule type" value="Genomic_DNA"/>
</dbReference>
<reference evidence="2 3" key="1">
    <citation type="submission" date="2015-04" db="EMBL/GenBank/DDBJ databases">
        <title>Lasius niger genome sequencing.</title>
        <authorList>
            <person name="Konorov E.A."/>
            <person name="Nikitin M.A."/>
            <person name="Kirill M.V."/>
            <person name="Chang P."/>
        </authorList>
    </citation>
    <scope>NUCLEOTIDE SEQUENCE [LARGE SCALE GENOMIC DNA]</scope>
    <source>
        <tissue evidence="2">Whole</tissue>
    </source>
</reference>
<organism evidence="2 3">
    <name type="scientific">Lasius niger</name>
    <name type="common">Black garden ant</name>
    <dbReference type="NCBI Taxonomy" id="67767"/>
    <lineage>
        <taxon>Eukaryota</taxon>
        <taxon>Metazoa</taxon>
        <taxon>Ecdysozoa</taxon>
        <taxon>Arthropoda</taxon>
        <taxon>Hexapoda</taxon>
        <taxon>Insecta</taxon>
        <taxon>Pterygota</taxon>
        <taxon>Neoptera</taxon>
        <taxon>Endopterygota</taxon>
        <taxon>Hymenoptera</taxon>
        <taxon>Apocrita</taxon>
        <taxon>Aculeata</taxon>
        <taxon>Formicoidea</taxon>
        <taxon>Formicidae</taxon>
        <taxon>Formicinae</taxon>
        <taxon>Lasius</taxon>
        <taxon>Lasius</taxon>
    </lineage>
</organism>
<dbReference type="PaxDb" id="67767-A0A0J7KJR5"/>
<evidence type="ECO:0000313" key="3">
    <source>
        <dbReference type="Proteomes" id="UP000036403"/>
    </source>
</evidence>